<evidence type="ECO:0000313" key="4">
    <source>
        <dbReference type="Proteomes" id="UP001165069"/>
    </source>
</evidence>
<name>A0ABQ5QD03_9BACT</name>
<comment type="caution">
    <text evidence="3">The sequence shown here is derived from an EMBL/GenBank/DDBJ whole genome shotgun (WGS) entry which is preliminary data.</text>
</comment>
<dbReference type="InterPro" id="IPR019026">
    <property type="entry name" value="Peptidase_M64_IgA"/>
</dbReference>
<dbReference type="InterPro" id="IPR032625">
    <property type="entry name" value="M64_N"/>
</dbReference>
<feature type="domain" description="Peptidase M64 N-terminal" evidence="2">
    <location>
        <begin position="19"/>
        <end position="133"/>
    </location>
</feature>
<dbReference type="EMBL" id="BSDE01000001">
    <property type="protein sequence ID" value="GLH72527.1"/>
    <property type="molecule type" value="Genomic_DNA"/>
</dbReference>
<evidence type="ECO:0000313" key="3">
    <source>
        <dbReference type="EMBL" id="GLH72527.1"/>
    </source>
</evidence>
<keyword evidence="4" id="KW-1185">Reference proteome</keyword>
<dbReference type="Gene3D" id="2.60.40.3250">
    <property type="entry name" value="Peptidase M64, N-terminal domain"/>
    <property type="match status" value="1"/>
</dbReference>
<dbReference type="Pfam" id="PF09471">
    <property type="entry name" value="Peptidase_M64"/>
    <property type="match status" value="1"/>
</dbReference>
<organism evidence="3 4">
    <name type="scientific">Geothrix limicola</name>
    <dbReference type="NCBI Taxonomy" id="2927978"/>
    <lineage>
        <taxon>Bacteria</taxon>
        <taxon>Pseudomonadati</taxon>
        <taxon>Acidobacteriota</taxon>
        <taxon>Holophagae</taxon>
        <taxon>Holophagales</taxon>
        <taxon>Holophagaceae</taxon>
        <taxon>Geothrix</taxon>
    </lineage>
</organism>
<gene>
    <name evidence="3" type="ORF">GETHLI_10290</name>
</gene>
<sequence length="460" mass="51318">MLRQLLLSLATLACLAAPPRTLRVDYGHTGDANAEHFGVDRVVLEPLPWPGDLSKAVDTSNLGKYCFEVSDRATGKLLYSRGFASIYGEWETTDEAKTQSRSFSESLRFPQPDVPVRIQLKKRDAQNAFKTLWSFELDPKDPLIEQAPAPEAGGLIALQKSGDPADKVDFLILGDGYTAAERGKFEQQARKVMELLFQQTPFKEHRKDFNVWALCPPSRESGISRPSTGVHKRTPLGTTYDAFGSERYVLTFDNRVWRDIAAQAPYEFVEILTNSETYGGGGIHNLYSTASAGNSTIGYLFVHEFGHHFAGLADEYYTSDVAVTNNAARPEPWEPNATVDPLHPKWGSLLTPGVPLPTPWKKDAFETHSHDYQKERRAIRAANKPESEMDALFAKEKVFEMDLLGKDTHAGKVGAFEGANYEAKGYFRSQEDCLMFTRDDVGFCAACRAAIEKVIRQYAK</sequence>
<evidence type="ECO:0000259" key="2">
    <source>
        <dbReference type="Pfam" id="PF16217"/>
    </source>
</evidence>
<keyword evidence="1" id="KW-0732">Signal</keyword>
<accession>A0ABQ5QD03</accession>
<dbReference type="Proteomes" id="UP001165069">
    <property type="component" value="Unassembled WGS sequence"/>
</dbReference>
<dbReference type="RefSeq" id="WP_285571267.1">
    <property type="nucleotide sequence ID" value="NZ_BSDE01000001.1"/>
</dbReference>
<protein>
    <recommendedName>
        <fullName evidence="2">Peptidase M64 N-terminal domain-containing protein</fullName>
    </recommendedName>
</protein>
<reference evidence="3 4" key="1">
    <citation type="journal article" date="2023" name="Antonie Van Leeuwenhoek">
        <title>Mesoterricola silvestris gen. nov., sp. nov., Mesoterricola sediminis sp. nov., Geothrix oryzae sp. nov., Geothrix edaphica sp. nov., Geothrix rubra sp. nov., and Geothrix limicola sp. nov., six novel members of Acidobacteriota isolated from soils.</title>
        <authorList>
            <person name="Itoh H."/>
            <person name="Sugisawa Y."/>
            <person name="Mise K."/>
            <person name="Xu Z."/>
            <person name="Kuniyasu M."/>
            <person name="Ushijima N."/>
            <person name="Kawano K."/>
            <person name="Kobayashi E."/>
            <person name="Shiratori Y."/>
            <person name="Masuda Y."/>
            <person name="Senoo K."/>
        </authorList>
    </citation>
    <scope>NUCLEOTIDE SEQUENCE [LARGE SCALE GENOMIC DNA]</scope>
    <source>
        <strain evidence="3 4">Red804</strain>
    </source>
</reference>
<feature type="chain" id="PRO_5045947062" description="Peptidase M64 N-terminal domain-containing protein" evidence="1">
    <location>
        <begin position="17"/>
        <end position="460"/>
    </location>
</feature>
<evidence type="ECO:0000256" key="1">
    <source>
        <dbReference type="SAM" id="SignalP"/>
    </source>
</evidence>
<dbReference type="Gene3D" id="3.40.390.10">
    <property type="entry name" value="Collagenase (Catalytic Domain)"/>
    <property type="match status" value="1"/>
</dbReference>
<proteinExistence type="predicted"/>
<dbReference type="InterPro" id="IPR024079">
    <property type="entry name" value="MetalloPept_cat_dom_sf"/>
</dbReference>
<dbReference type="InterPro" id="IPR038171">
    <property type="entry name" value="M64_N_sf"/>
</dbReference>
<feature type="signal peptide" evidence="1">
    <location>
        <begin position="1"/>
        <end position="16"/>
    </location>
</feature>
<dbReference type="Pfam" id="PF16217">
    <property type="entry name" value="M64_N"/>
    <property type="match status" value="1"/>
</dbReference>